<feature type="binding site" evidence="6">
    <location>
        <position position="171"/>
    </location>
    <ligand>
        <name>L-ornithine</name>
        <dbReference type="ChEBI" id="CHEBI:46911"/>
    </ligand>
</feature>
<dbReference type="InterPro" id="IPR006130">
    <property type="entry name" value="Asp/Orn_carbamoylTrfase"/>
</dbReference>
<dbReference type="PANTHER" id="PTHR45753:SF3">
    <property type="entry name" value="ORNITHINE TRANSCARBAMYLASE, MITOCHONDRIAL"/>
    <property type="match status" value="1"/>
</dbReference>
<comment type="pathway">
    <text evidence="1">Amino-acid biosynthesis; L-arginine biosynthesis; L-arginine from L-ornithine and carbamoyl phosphate: step 1/3.</text>
</comment>
<sequence>MVDATLTRRKDFLSILDFDPPELDHCLQLAAQLKADRSLGRQAPTADALNGRHVGMLFDKPSLRTRTTFEIAIRELGGHPVALQPDVALGHREPVADVARNLERWVNAVIIRTFSQYLLQEFAAAAPQLHVVNALTDQEHPCQALADCLTLQERIGPLRGRTIAYVGDGNNVATSLVHAAAMLGVHVHVASPEPYQLPHAVVQQATAVARHGARLRLFTDAADAVAGVDAVYTDTWTSMGQEAEADLRRRVFAAYQVNDELMALAKPGALFMHCLPAHRGEEVTAEVFESEVSVVFEQAENRLHGQKALLLMLLAPSVGL</sequence>
<evidence type="ECO:0000259" key="8">
    <source>
        <dbReference type="Pfam" id="PF02729"/>
    </source>
</evidence>
<dbReference type="AlphaFoldDB" id="B1NMD4"/>
<dbReference type="GO" id="GO:0016597">
    <property type="term" value="F:amino acid binding"/>
    <property type="evidence" value="ECO:0007669"/>
    <property type="project" value="InterPro"/>
</dbReference>
<feature type="binding site" evidence="6">
    <location>
        <position position="112"/>
    </location>
    <ligand>
        <name>carbamoyl phosphate</name>
        <dbReference type="ChEBI" id="CHEBI:58228"/>
    </ligand>
</feature>
<dbReference type="PANTHER" id="PTHR45753">
    <property type="entry name" value="ORNITHINE CARBAMOYLTRANSFERASE, MITOCHONDRIAL"/>
    <property type="match status" value="1"/>
</dbReference>
<accession>B1NMD4</accession>
<feature type="binding site" evidence="6">
    <location>
        <position position="302"/>
    </location>
    <ligand>
        <name>carbamoyl phosphate</name>
        <dbReference type="ChEBI" id="CHEBI:58228"/>
    </ligand>
</feature>
<dbReference type="PRINTS" id="PR00100">
    <property type="entry name" value="AOTCASE"/>
</dbReference>
<dbReference type="GO" id="GO:0019240">
    <property type="term" value="P:citrulline biosynthetic process"/>
    <property type="evidence" value="ECO:0007669"/>
    <property type="project" value="TreeGrafter"/>
</dbReference>
<evidence type="ECO:0000256" key="1">
    <source>
        <dbReference type="ARBA" id="ARBA00004975"/>
    </source>
</evidence>
<evidence type="ECO:0000256" key="6">
    <source>
        <dbReference type="HAMAP-Rule" id="MF_01109"/>
    </source>
</evidence>
<comment type="similarity">
    <text evidence="2 6">Belongs to the aspartate/ornithine carbamoyltransferase superfamily. OTCase family.</text>
</comment>
<evidence type="ECO:0000256" key="2">
    <source>
        <dbReference type="ARBA" id="ARBA00007805"/>
    </source>
</evidence>
<dbReference type="GO" id="GO:0042450">
    <property type="term" value="P:L-arginine biosynthetic process via ornithine"/>
    <property type="evidence" value="ECO:0007669"/>
    <property type="project" value="UniProtKB-UniRule"/>
</dbReference>
<comment type="caution">
    <text evidence="6">Lacks conserved residue(s) required for the propagation of feature annotation.</text>
</comment>
<dbReference type="InterPro" id="IPR036901">
    <property type="entry name" value="Asp/Orn_carbamoylTrfase_sf"/>
</dbReference>
<comment type="subcellular location">
    <subcellularLocation>
        <location evidence="6">Cytoplasm</location>
    </subcellularLocation>
</comment>
<name>B1NMD4_9BACT</name>
<evidence type="ECO:0000313" key="9">
    <source>
        <dbReference type="EMBL" id="ABV58978.1"/>
    </source>
</evidence>
<comment type="catalytic activity">
    <reaction evidence="5 6">
        <text>carbamoyl phosphate + L-ornithine = L-citrulline + phosphate + H(+)</text>
        <dbReference type="Rhea" id="RHEA:19513"/>
        <dbReference type="ChEBI" id="CHEBI:15378"/>
        <dbReference type="ChEBI" id="CHEBI:43474"/>
        <dbReference type="ChEBI" id="CHEBI:46911"/>
        <dbReference type="ChEBI" id="CHEBI:57743"/>
        <dbReference type="ChEBI" id="CHEBI:58228"/>
        <dbReference type="EC" id="2.1.3.3"/>
    </reaction>
</comment>
<feature type="domain" description="Aspartate/ornithine carbamoyltransferase Asp/Orn-binding" evidence="7">
    <location>
        <begin position="160"/>
        <end position="312"/>
    </location>
</feature>
<dbReference type="EMBL" id="EF655902">
    <property type="protein sequence ID" value="ABV58978.1"/>
    <property type="molecule type" value="Genomic_DNA"/>
</dbReference>
<dbReference type="FunFam" id="3.40.50.1370:FF:000008">
    <property type="entry name" value="Ornithine carbamoyltransferase"/>
    <property type="match status" value="1"/>
</dbReference>
<protein>
    <recommendedName>
        <fullName evidence="3 6">Ornithine carbamoyltransferase</fullName>
        <shortName evidence="6">OTCase</shortName>
        <ecNumber evidence="3 6">2.1.3.3</ecNumber>
    </recommendedName>
</protein>
<dbReference type="Gene3D" id="3.40.50.1370">
    <property type="entry name" value="Aspartate/ornithine carbamoyltransferase"/>
    <property type="match status" value="2"/>
</dbReference>
<evidence type="ECO:0000256" key="4">
    <source>
        <dbReference type="ARBA" id="ARBA00022679"/>
    </source>
</evidence>
<keyword evidence="4 6" id="KW-0808">Transferase</keyword>
<dbReference type="GO" id="GO:0004585">
    <property type="term" value="F:ornithine carbamoyltransferase activity"/>
    <property type="evidence" value="ECO:0007669"/>
    <property type="project" value="UniProtKB-UniRule"/>
</dbReference>
<organism evidence="9">
    <name type="scientific">uncultured Acidobacteria bacterium cosmid p2H8</name>
    <dbReference type="NCBI Taxonomy" id="470733"/>
    <lineage>
        <taxon>Bacteria</taxon>
        <taxon>Pseudomonadati</taxon>
        <taxon>Acidobacteriota</taxon>
        <taxon>environmental samples</taxon>
    </lineage>
</organism>
<dbReference type="InterPro" id="IPR002292">
    <property type="entry name" value="Orn/put_carbamltrans"/>
</dbReference>
<dbReference type="Pfam" id="PF02729">
    <property type="entry name" value="OTCace_N"/>
    <property type="match status" value="1"/>
</dbReference>
<feature type="domain" description="Aspartate/ornithine carbamoyltransferase carbamoyl-P binding" evidence="8">
    <location>
        <begin position="10"/>
        <end position="153"/>
    </location>
</feature>
<reference evidence="9" key="1">
    <citation type="journal article" date="2008" name="Environ. Microbiol.">
        <title>A metagenomic analysis of soil bacteria extends the diversity of quorum-quenching lactonases.</title>
        <authorList>
            <person name="Riaz K."/>
            <person name="Elmerich C."/>
            <person name="Moreira D."/>
            <person name="Raffoux A."/>
            <person name="Dessaux Y."/>
            <person name="Faure D."/>
        </authorList>
    </citation>
    <scope>NUCLEOTIDE SEQUENCE</scope>
</reference>
<dbReference type="InterPro" id="IPR024904">
    <property type="entry name" value="OTCase_ArgI"/>
</dbReference>
<evidence type="ECO:0000256" key="5">
    <source>
        <dbReference type="ARBA" id="ARBA00048772"/>
    </source>
</evidence>
<feature type="binding site" evidence="6">
    <location>
        <begin position="140"/>
        <end position="143"/>
    </location>
    <ligand>
        <name>carbamoyl phosphate</name>
        <dbReference type="ChEBI" id="CHEBI:58228"/>
    </ligand>
</feature>
<keyword evidence="6" id="KW-0963">Cytoplasm</keyword>
<dbReference type="NCBIfam" id="TIGR00658">
    <property type="entry name" value="orni_carb_tr"/>
    <property type="match status" value="1"/>
</dbReference>
<feature type="binding site" evidence="6">
    <location>
        <begin position="238"/>
        <end position="239"/>
    </location>
    <ligand>
        <name>L-ornithine</name>
        <dbReference type="ChEBI" id="CHEBI:46911"/>
    </ligand>
</feature>
<dbReference type="EC" id="2.1.3.3" evidence="3 6"/>
<feature type="binding site" evidence="6">
    <location>
        <begin position="274"/>
        <end position="275"/>
    </location>
    <ligand>
        <name>carbamoyl phosphate</name>
        <dbReference type="ChEBI" id="CHEBI:58228"/>
    </ligand>
</feature>
<evidence type="ECO:0000256" key="3">
    <source>
        <dbReference type="ARBA" id="ARBA00013007"/>
    </source>
</evidence>
<proteinExistence type="inferred from homology"/>
<dbReference type="InterPro" id="IPR006132">
    <property type="entry name" value="Asp/Orn_carbamoyltranf_P-bd"/>
</dbReference>
<dbReference type="PRINTS" id="PR00102">
    <property type="entry name" value="OTCASE"/>
</dbReference>
<evidence type="ECO:0000259" key="7">
    <source>
        <dbReference type="Pfam" id="PF00185"/>
    </source>
</evidence>
<dbReference type="GO" id="GO:0005737">
    <property type="term" value="C:cytoplasm"/>
    <property type="evidence" value="ECO:0007669"/>
    <property type="project" value="UniProtKB-SubCell"/>
</dbReference>
<dbReference type="Pfam" id="PF00185">
    <property type="entry name" value="OTCace"/>
    <property type="match status" value="1"/>
</dbReference>
<dbReference type="InterPro" id="IPR006131">
    <property type="entry name" value="Asp_carbamoyltransf_Asp/Orn-bd"/>
</dbReference>
<dbReference type="SUPFAM" id="SSF53671">
    <property type="entry name" value="Aspartate/ornithine carbamoyltransferase"/>
    <property type="match status" value="1"/>
</dbReference>
<feature type="binding site" evidence="6">
    <location>
        <position position="234"/>
    </location>
    <ligand>
        <name>L-ornithine</name>
        <dbReference type="ChEBI" id="CHEBI:46911"/>
    </ligand>
</feature>
<dbReference type="NCBIfam" id="NF001986">
    <property type="entry name" value="PRK00779.1"/>
    <property type="match status" value="1"/>
</dbReference>
<dbReference type="HAMAP" id="MF_01109">
    <property type="entry name" value="OTCase"/>
    <property type="match status" value="1"/>
</dbReference>